<dbReference type="Proteomes" id="UP000037982">
    <property type="component" value="Unassembled WGS sequence"/>
</dbReference>
<dbReference type="PATRIC" id="fig|66876.3.peg.2374"/>
<evidence type="ECO:0000256" key="1">
    <source>
        <dbReference type="SAM" id="Phobius"/>
    </source>
</evidence>
<keyword evidence="2" id="KW-0732">Signal</keyword>
<protein>
    <submittedName>
        <fullName evidence="3">Uncharacterized protein</fullName>
    </submittedName>
</protein>
<evidence type="ECO:0000256" key="2">
    <source>
        <dbReference type="SAM" id="SignalP"/>
    </source>
</evidence>
<gene>
    <name evidence="3" type="ORF">ADL29_10890</name>
</gene>
<keyword evidence="1" id="KW-1133">Transmembrane helix</keyword>
<feature type="transmembrane region" description="Helical" evidence="1">
    <location>
        <begin position="263"/>
        <end position="282"/>
    </location>
</feature>
<dbReference type="EMBL" id="LGKG01000079">
    <property type="protein sequence ID" value="KPC64680.1"/>
    <property type="molecule type" value="Genomic_DNA"/>
</dbReference>
<evidence type="ECO:0000313" key="4">
    <source>
        <dbReference type="Proteomes" id="UP000037982"/>
    </source>
</evidence>
<sequence length="294" mass="30618">MRSKKNSINRGAARFAGVTLGATLCASAFLCTQAQAADRPAGVPDYQGARQVLQSSQVHDTVNRFLNAANSQGNAGADGGQEAEAPLAAGAHDAPQSFSLKDPVAMYEITPDFVTGKAKPTSAGALRLSYLASEVNGANGHRATALLAGHTSPAKGQKWHLTGIQDGNADIGYAKQATSDSTVFSEPQIHAWYRLRHGTVQPLNREAVSGFGGKRAMSLTAYQKLVHGRYADKLPGSAYDRKGLAGGYKLAAPAHHAPSSTPMLLGGSGALALALAGGTFGVRAHRKRMRSQTS</sequence>
<keyword evidence="1" id="KW-0812">Transmembrane</keyword>
<organism evidence="3 4">
    <name type="scientific">Streptomyces chattanoogensis</name>
    <dbReference type="NCBI Taxonomy" id="66876"/>
    <lineage>
        <taxon>Bacteria</taxon>
        <taxon>Bacillati</taxon>
        <taxon>Actinomycetota</taxon>
        <taxon>Actinomycetes</taxon>
        <taxon>Kitasatosporales</taxon>
        <taxon>Streptomycetaceae</taxon>
        <taxon>Streptomyces</taxon>
    </lineage>
</organism>
<name>A0A0N0H1Z8_9ACTN</name>
<keyword evidence="1" id="KW-0472">Membrane</keyword>
<evidence type="ECO:0000313" key="3">
    <source>
        <dbReference type="EMBL" id="KPC64680.1"/>
    </source>
</evidence>
<feature type="signal peptide" evidence="2">
    <location>
        <begin position="1"/>
        <end position="36"/>
    </location>
</feature>
<reference evidence="4" key="1">
    <citation type="submission" date="2015-07" db="EMBL/GenBank/DDBJ databases">
        <authorList>
            <person name="Ju K.-S."/>
            <person name="Doroghazi J.R."/>
            <person name="Metcalf W.W."/>
        </authorList>
    </citation>
    <scope>NUCLEOTIDE SEQUENCE [LARGE SCALE GENOMIC DNA]</scope>
    <source>
        <strain evidence="4">NRRL ISP-5002</strain>
    </source>
</reference>
<comment type="caution">
    <text evidence="3">The sequence shown here is derived from an EMBL/GenBank/DDBJ whole genome shotgun (WGS) entry which is preliminary data.</text>
</comment>
<dbReference type="AlphaFoldDB" id="A0A0N0H1Z8"/>
<feature type="chain" id="PRO_5005850136" evidence="2">
    <location>
        <begin position="37"/>
        <end position="294"/>
    </location>
</feature>
<keyword evidence="4" id="KW-1185">Reference proteome</keyword>
<accession>A0A0N0H1Z8</accession>
<proteinExistence type="predicted"/>